<feature type="compositionally biased region" description="Basic and acidic residues" evidence="1">
    <location>
        <begin position="13"/>
        <end position="31"/>
    </location>
</feature>
<evidence type="ECO:0000256" key="1">
    <source>
        <dbReference type="SAM" id="MobiDB-lite"/>
    </source>
</evidence>
<feature type="compositionally biased region" description="Basic and acidic residues" evidence="1">
    <location>
        <begin position="61"/>
        <end position="77"/>
    </location>
</feature>
<protein>
    <submittedName>
        <fullName evidence="3">Uncharacterized protein</fullName>
    </submittedName>
</protein>
<evidence type="ECO:0000313" key="2">
    <source>
        <dbReference type="EMBL" id="SOZ38420.1"/>
    </source>
</evidence>
<dbReference type="Proteomes" id="UP000256710">
    <property type="component" value="Unassembled WGS sequence"/>
</dbReference>
<accession>A0A375H783</accession>
<dbReference type="EMBL" id="OFTC01000033">
    <property type="protein sequence ID" value="SOZ38420.1"/>
    <property type="molecule type" value="Genomic_DNA"/>
</dbReference>
<evidence type="ECO:0000313" key="3">
    <source>
        <dbReference type="EMBL" id="SPD46738.1"/>
    </source>
</evidence>
<feature type="compositionally biased region" description="Polar residues" evidence="1">
    <location>
        <begin position="32"/>
        <end position="55"/>
    </location>
</feature>
<name>A0A375H783_9BURK</name>
<dbReference type="Proteomes" id="UP000255168">
    <property type="component" value="Chromosome I"/>
</dbReference>
<dbReference type="AlphaFoldDB" id="A0A375H783"/>
<evidence type="ECO:0000313" key="4">
    <source>
        <dbReference type="Proteomes" id="UP000255168"/>
    </source>
</evidence>
<evidence type="ECO:0000313" key="5">
    <source>
        <dbReference type="Proteomes" id="UP000256710"/>
    </source>
</evidence>
<dbReference type="EMBL" id="LT984806">
    <property type="protein sequence ID" value="SPD46738.1"/>
    <property type="molecule type" value="Genomic_DNA"/>
</dbReference>
<organism evidence="3 4">
    <name type="scientific">Cupriavidus neocaledonicus</name>
    <dbReference type="NCBI Taxonomy" id="1040979"/>
    <lineage>
        <taxon>Bacteria</taxon>
        <taxon>Pseudomonadati</taxon>
        <taxon>Pseudomonadota</taxon>
        <taxon>Betaproteobacteria</taxon>
        <taxon>Burkholderiales</taxon>
        <taxon>Burkholderiaceae</taxon>
        <taxon>Cupriavidus</taxon>
    </lineage>
</organism>
<reference evidence="4 5" key="1">
    <citation type="submission" date="2018-01" db="EMBL/GenBank/DDBJ databases">
        <authorList>
            <person name="Clerissi C."/>
        </authorList>
    </citation>
    <scope>NUCLEOTIDE SEQUENCE [LARGE SCALE GENOMIC DNA]</scope>
    <source>
        <strain evidence="2">Cupriavidus taiwanensis STM 6082</strain>
        <strain evidence="3">Cupriavidus taiwanensis STM 6160</strain>
    </source>
</reference>
<proteinExistence type="predicted"/>
<keyword evidence="5" id="KW-1185">Reference proteome</keyword>
<gene>
    <name evidence="2" type="ORF">CBM2605_B100371</name>
    <name evidence="3" type="ORF">CBM2607_11678</name>
</gene>
<sequence length="168" mass="18377">MMGSGWAMAFERNQRCERGLVPRNTDAKDRASGNQPESALRNTQSCQTGAHNTDASAIDHPANERPEQRSSEKHSTKCSETVGVETRRSRATGVASIAGVAWQARYWLAPGPHPFLDLLFDFAAIGIADLGVQFMGHRSYGQRCSYPRRTFLAFAVPIGQVVPSVADQ</sequence>
<feature type="region of interest" description="Disordered" evidence="1">
    <location>
        <begin position="13"/>
        <end position="81"/>
    </location>
</feature>